<feature type="compositionally biased region" description="Polar residues" evidence="1">
    <location>
        <begin position="100"/>
        <end position="115"/>
    </location>
</feature>
<dbReference type="InterPro" id="IPR006311">
    <property type="entry name" value="TAT_signal"/>
</dbReference>
<feature type="region of interest" description="Disordered" evidence="1">
    <location>
        <begin position="94"/>
        <end position="115"/>
    </location>
</feature>
<comment type="caution">
    <text evidence="3">The sequence shown here is derived from an EMBL/GenBank/DDBJ whole genome shotgun (WGS) entry which is preliminary data.</text>
</comment>
<feature type="chain" id="PRO_5046550957" evidence="2">
    <location>
        <begin position="37"/>
        <end position="249"/>
    </location>
</feature>
<sequence>MSKKHTSGMRRGARIGSVAAAAAIALGFLSVGAANADTLVPLPDGEIVDPVGNVLKRTAESALISPSLAGNGAGRVAWVSGTVTVDVANIKLPTEAGKTDGSTSSLQGTNNSSTHKVSRLNTGYIVGCQVDISGLKGNLGINFGLGGSGGMTGNLVTDAATGLATIVTNTVTPSASLSVPLQPGQVRFVHVDGKDIVKPSTTYSIQYQDAELSQQGCGGQAQARAYTVLEIVGNDYVKTTLYGQPFSIG</sequence>
<keyword evidence="4" id="KW-1185">Reference proteome</keyword>
<evidence type="ECO:0000313" key="4">
    <source>
        <dbReference type="Proteomes" id="UP001275440"/>
    </source>
</evidence>
<dbReference type="Proteomes" id="UP001275440">
    <property type="component" value="Unassembled WGS sequence"/>
</dbReference>
<keyword evidence="2" id="KW-0732">Signal</keyword>
<protein>
    <submittedName>
        <fullName evidence="3">MspA family protein</fullName>
    </submittedName>
</protein>
<name>A0ABU3WK86_9NOCA</name>
<gene>
    <name evidence="3" type="ORF">F8M49_01400</name>
</gene>
<dbReference type="EMBL" id="WBMO01000001">
    <property type="protein sequence ID" value="MDV2474403.1"/>
    <property type="molecule type" value="Genomic_DNA"/>
</dbReference>
<dbReference type="InterPro" id="IPR015286">
    <property type="entry name" value="Porin_fam_mycobact-type"/>
</dbReference>
<proteinExistence type="predicted"/>
<evidence type="ECO:0000256" key="1">
    <source>
        <dbReference type="SAM" id="MobiDB-lite"/>
    </source>
</evidence>
<dbReference type="Pfam" id="PF09203">
    <property type="entry name" value="MspA"/>
    <property type="match status" value="1"/>
</dbReference>
<dbReference type="PROSITE" id="PS51318">
    <property type="entry name" value="TAT"/>
    <property type="match status" value="1"/>
</dbReference>
<reference evidence="3 4" key="1">
    <citation type="submission" date="2019-10" db="EMBL/GenBank/DDBJ databases">
        <title>Draft Genome Assembly of Rhodococcus zopfii DSM44189.</title>
        <authorList>
            <person name="Sutton J.M."/>
            <person name="Akob D.M."/>
            <person name="Bushman T.J."/>
        </authorList>
    </citation>
    <scope>NUCLEOTIDE SEQUENCE [LARGE SCALE GENOMIC DNA]</scope>
    <source>
        <strain evidence="3 4">DSM 44189</strain>
    </source>
</reference>
<evidence type="ECO:0000256" key="2">
    <source>
        <dbReference type="SAM" id="SignalP"/>
    </source>
</evidence>
<dbReference type="Gene3D" id="2.60.40.1650">
    <property type="entry name" value="Porin MspA (Ig-like beta-sandwich domain)"/>
    <property type="match status" value="1"/>
</dbReference>
<feature type="signal peptide" evidence="2">
    <location>
        <begin position="1"/>
        <end position="36"/>
    </location>
</feature>
<evidence type="ECO:0000313" key="3">
    <source>
        <dbReference type="EMBL" id="MDV2474403.1"/>
    </source>
</evidence>
<dbReference type="RefSeq" id="WP_378525477.1">
    <property type="nucleotide sequence ID" value="NZ_JBHWXO010000006.1"/>
</dbReference>
<organism evidence="3 4">
    <name type="scientific">Rhodococcus zopfii</name>
    <dbReference type="NCBI Taxonomy" id="43772"/>
    <lineage>
        <taxon>Bacteria</taxon>
        <taxon>Bacillati</taxon>
        <taxon>Actinomycetota</taxon>
        <taxon>Actinomycetes</taxon>
        <taxon>Mycobacteriales</taxon>
        <taxon>Nocardiaceae</taxon>
        <taxon>Rhodococcus</taxon>
    </lineage>
</organism>
<accession>A0ABU3WK86</accession>